<dbReference type="PANTHER" id="PTHR23053">
    <property type="entry name" value="DLEC1 DELETED IN LUNG AND ESOPHAGEAL CANCER 1"/>
    <property type="match status" value="1"/>
</dbReference>
<dbReference type="InterPro" id="IPR033305">
    <property type="entry name" value="Hydin-like"/>
</dbReference>
<sequence length="882" mass="102441">MGLETQVITLLGHGIEYKLQISDLDISFPPTVIFTEVLEKTFMIENKCNYPVEFFWHHLDNLFLEEERIVEALIRYYGVKEILLPPRKLGERMPSSLMEFYNSLKSEMAYALSTEAIEKKSATVLNNDKLLNVEHKKRIRTRKKSSSTSRLFVQQFSNQQSSKINLQKDFNVDKRKQKKSIGYSSTSTGTAKRDCPPMSILSEVDFPREPPILSTNDPKKLHNLLLCYIETLRKDPSFYKRIRDPVKELFDSHETKSIPELDSSQPDKKVCILFHGAPFTEYQETASRSAKALQMPLLCIDNVIIEGIALGDSWVSIKLRQIIDDAYQEYLSSFERHKDDLEIKLRAAKKIDIEIAKNDHEAKKEEEIKLSKATKSDSETIAAIDEHSESDIPSQKLMILFETEFAKFPRQQDLKFLDPISLYEYKIQTILLLQKIFLHYTTIESKVNEKDQNDTFLGIEIDLLTEVLRERLSTPIFKSGFVLQTLNNLFLKNNVITLLTLLNIIGYVIEYSLFVTFLNSIDTYIQKMEELRKLETNKLAEEVVKKIQEIDEMSLSEYELLPEEDKKFYLELTLPIKKEEALQRRVQFSQQMMELRRQKQVSNAQTIKNKKVNEKAKDEKISSRKEKSQTSKALMKEIQKHKELEISERQEISEELKTIADAMNDYYSQLSAIENVIKNWDPLKKIKETKVNNIIDPTYFSDVDIFDFGSLLVYQKDKSAHRREAKFKFCNVSKVDAEVFFTLQENNPDIFIIEQEKLYIQAGQCELLKISAGVTKLGSFTDKLYICITNNPHIESIELQCNGSKLDIELEDKQLSFGHVLLYRKNCLTSCIQNRSPIEIFWQLESNEPLDPQISIIPTKGIIKTYSDKTVEFCYHANKVKN</sequence>
<accession>A0A158NB95</accession>
<reference evidence="3" key="1">
    <citation type="journal article" date="2011" name="PLoS Genet.">
        <title>The genome sequence of the leaf-cutter ant Atta cephalotes reveals insights into its obligate symbiotic lifestyle.</title>
        <authorList>
            <person name="Suen G."/>
            <person name="Teiling C."/>
            <person name="Li L."/>
            <person name="Holt C."/>
            <person name="Abouheif E."/>
            <person name="Bornberg-Bauer E."/>
            <person name="Bouffard P."/>
            <person name="Caldera E.J."/>
            <person name="Cash E."/>
            <person name="Cavanaugh A."/>
            <person name="Denas O."/>
            <person name="Elhaik E."/>
            <person name="Fave M.J."/>
            <person name="Gadau J."/>
            <person name="Gibson J.D."/>
            <person name="Graur D."/>
            <person name="Grubbs K.J."/>
            <person name="Hagen D.E."/>
            <person name="Harkins T.T."/>
            <person name="Helmkampf M."/>
            <person name="Hu H."/>
            <person name="Johnson B.R."/>
            <person name="Kim J."/>
            <person name="Marsh S.E."/>
            <person name="Moeller J.A."/>
            <person name="Munoz-Torres M.C."/>
            <person name="Murphy M.C."/>
            <person name="Naughton M.C."/>
            <person name="Nigam S."/>
            <person name="Overson R."/>
            <person name="Rajakumar R."/>
            <person name="Reese J.T."/>
            <person name="Scott J.J."/>
            <person name="Smith C.R."/>
            <person name="Tao S."/>
            <person name="Tsutsui N.D."/>
            <person name="Viljakainen L."/>
            <person name="Wissler L."/>
            <person name="Yandell M.D."/>
            <person name="Zimmer F."/>
            <person name="Taylor J."/>
            <person name="Slater S.C."/>
            <person name="Clifton S.W."/>
            <person name="Warren W.C."/>
            <person name="Elsik C.G."/>
            <person name="Smith C.D."/>
            <person name="Weinstock G.M."/>
            <person name="Gerardo N.M."/>
            <person name="Currie C.R."/>
        </authorList>
    </citation>
    <scope>NUCLEOTIDE SEQUENCE [LARGE SCALE GENOMIC DNA]</scope>
</reference>
<dbReference type="InParanoid" id="A0A158NB95"/>
<dbReference type="STRING" id="12957.A0A158NB95"/>
<dbReference type="eggNOG" id="ENOG502QQ4F">
    <property type="taxonomic scope" value="Eukaryota"/>
</dbReference>
<dbReference type="InterPro" id="IPR013783">
    <property type="entry name" value="Ig-like_fold"/>
</dbReference>
<evidence type="ECO:0000313" key="3">
    <source>
        <dbReference type="Proteomes" id="UP000005205"/>
    </source>
</evidence>
<dbReference type="EMBL" id="ADTU01010657">
    <property type="status" value="NOT_ANNOTATED_CDS"/>
    <property type="molecule type" value="Genomic_DNA"/>
</dbReference>
<proteinExistence type="predicted"/>
<keyword evidence="3" id="KW-1185">Reference proteome</keyword>
<dbReference type="EMBL" id="ADTU01010656">
    <property type="status" value="NOT_ANNOTATED_CDS"/>
    <property type="molecule type" value="Genomic_DNA"/>
</dbReference>
<name>A0A158NB95_ATTCE</name>
<feature type="region of interest" description="Disordered" evidence="1">
    <location>
        <begin position="175"/>
        <end position="194"/>
    </location>
</feature>
<dbReference type="OrthoDB" id="7614299at2759"/>
<dbReference type="GO" id="GO:1904158">
    <property type="term" value="P:axonemal central apparatus assembly"/>
    <property type="evidence" value="ECO:0007669"/>
    <property type="project" value="TreeGrafter"/>
</dbReference>
<dbReference type="EMBL" id="ADTU01010658">
    <property type="status" value="NOT_ANNOTATED_CDS"/>
    <property type="molecule type" value="Genomic_DNA"/>
</dbReference>
<organism evidence="2 3">
    <name type="scientific">Atta cephalotes</name>
    <name type="common">Leafcutter ant</name>
    <dbReference type="NCBI Taxonomy" id="12957"/>
    <lineage>
        <taxon>Eukaryota</taxon>
        <taxon>Metazoa</taxon>
        <taxon>Ecdysozoa</taxon>
        <taxon>Arthropoda</taxon>
        <taxon>Hexapoda</taxon>
        <taxon>Insecta</taxon>
        <taxon>Pterygota</taxon>
        <taxon>Neoptera</taxon>
        <taxon>Endopterygota</taxon>
        <taxon>Hymenoptera</taxon>
        <taxon>Apocrita</taxon>
        <taxon>Aculeata</taxon>
        <taxon>Formicoidea</taxon>
        <taxon>Formicidae</taxon>
        <taxon>Myrmicinae</taxon>
        <taxon>Atta</taxon>
    </lineage>
</organism>
<feature type="region of interest" description="Disordered" evidence="1">
    <location>
        <begin position="612"/>
        <end position="631"/>
    </location>
</feature>
<gene>
    <name evidence="2" type="primary">105617869</name>
</gene>
<evidence type="ECO:0000256" key="1">
    <source>
        <dbReference type="SAM" id="MobiDB-lite"/>
    </source>
</evidence>
<dbReference type="GO" id="GO:0005930">
    <property type="term" value="C:axoneme"/>
    <property type="evidence" value="ECO:0007669"/>
    <property type="project" value="TreeGrafter"/>
</dbReference>
<dbReference type="EnsemblMetazoa" id="XM_012199413.1">
    <property type="protein sequence ID" value="XP_012054803.1"/>
    <property type="gene ID" value="LOC105617869"/>
</dbReference>
<dbReference type="Gene3D" id="2.60.40.10">
    <property type="entry name" value="Immunoglobulins"/>
    <property type="match status" value="2"/>
</dbReference>
<dbReference type="Proteomes" id="UP000005205">
    <property type="component" value="Unassembled WGS sequence"/>
</dbReference>
<dbReference type="GO" id="GO:0003341">
    <property type="term" value="P:cilium movement"/>
    <property type="evidence" value="ECO:0007669"/>
    <property type="project" value="TreeGrafter"/>
</dbReference>
<evidence type="ECO:0000313" key="2">
    <source>
        <dbReference type="EnsemblMetazoa" id="XP_012054803.1"/>
    </source>
</evidence>
<dbReference type="PANTHER" id="PTHR23053:SF0">
    <property type="entry name" value="HYDROCEPHALUS-INDUCING PROTEIN HOMOLOG"/>
    <property type="match status" value="1"/>
</dbReference>
<protein>
    <submittedName>
        <fullName evidence="2">Uncharacterized protein</fullName>
    </submittedName>
</protein>
<dbReference type="AlphaFoldDB" id="A0A158NB95"/>
<reference evidence="2" key="2">
    <citation type="submission" date="2016-04" db="UniProtKB">
        <authorList>
            <consortium name="EnsemblMetazoa"/>
        </authorList>
    </citation>
    <scope>IDENTIFICATION</scope>
</reference>
<dbReference type="KEGG" id="acep:105617869"/>